<dbReference type="EMBL" id="FMWO01000057">
    <property type="protein sequence ID" value="SCZ86130.1"/>
    <property type="molecule type" value="Genomic_DNA"/>
</dbReference>
<reference evidence="1 2" key="1">
    <citation type="submission" date="2016-10" db="EMBL/GenBank/DDBJ databases">
        <authorList>
            <person name="de Groot N.N."/>
        </authorList>
    </citation>
    <scope>NUCLEOTIDE SEQUENCE [LARGE SCALE GENOMIC DNA]</scope>
    <source>
        <strain evidence="1">1</strain>
    </source>
</reference>
<gene>
    <name evidence="1" type="ORF">NSMM_490019</name>
</gene>
<dbReference type="Proteomes" id="UP000198729">
    <property type="component" value="Unassembled WGS sequence"/>
</dbReference>
<sequence>MNKSTISREFRRNKGLRDWHPKQTQELRDERRKQCANAQRLSLLGWTEVERLVRLDMSLERLVRRLALESVLQISHETIYLRIYADKRRGMIKNRTSIDECPEIVDQKNRIGDWEGDTVIGKNHQGASPC</sequence>
<proteinExistence type="predicted"/>
<dbReference type="STRING" id="51642.NSMM_490019"/>
<protein>
    <submittedName>
        <fullName evidence="1">Transposase</fullName>
    </submittedName>
</protein>
<dbReference type="GO" id="GO:0005829">
    <property type="term" value="C:cytosol"/>
    <property type="evidence" value="ECO:0007669"/>
    <property type="project" value="TreeGrafter"/>
</dbReference>
<evidence type="ECO:0000313" key="1">
    <source>
        <dbReference type="EMBL" id="SCZ86130.1"/>
    </source>
</evidence>
<dbReference type="GO" id="GO:0032196">
    <property type="term" value="P:transposition"/>
    <property type="evidence" value="ECO:0007669"/>
    <property type="project" value="TreeGrafter"/>
</dbReference>
<keyword evidence="2" id="KW-1185">Reference proteome</keyword>
<dbReference type="InterPro" id="IPR051917">
    <property type="entry name" value="Transposase-Integrase"/>
</dbReference>
<organism evidence="1 2">
    <name type="scientific">Nitrosomonas mobilis</name>
    <dbReference type="NCBI Taxonomy" id="51642"/>
    <lineage>
        <taxon>Bacteria</taxon>
        <taxon>Pseudomonadati</taxon>
        <taxon>Pseudomonadota</taxon>
        <taxon>Betaproteobacteria</taxon>
        <taxon>Nitrosomonadales</taxon>
        <taxon>Nitrosomonadaceae</taxon>
        <taxon>Nitrosomonas</taxon>
    </lineage>
</organism>
<dbReference type="GO" id="GO:0004803">
    <property type="term" value="F:transposase activity"/>
    <property type="evidence" value="ECO:0007669"/>
    <property type="project" value="TreeGrafter"/>
</dbReference>
<dbReference type="AlphaFoldDB" id="A0A1G5SGX8"/>
<name>A0A1G5SGX8_9PROT</name>
<dbReference type="OrthoDB" id="9803231at2"/>
<dbReference type="PANTHER" id="PTHR10948:SF23">
    <property type="entry name" value="TRANSPOSASE INSI FOR INSERTION SEQUENCE ELEMENT IS30A-RELATED"/>
    <property type="match status" value="1"/>
</dbReference>
<evidence type="ECO:0000313" key="2">
    <source>
        <dbReference type="Proteomes" id="UP000198729"/>
    </source>
</evidence>
<dbReference type="PANTHER" id="PTHR10948">
    <property type="entry name" value="TRANSPOSASE"/>
    <property type="match status" value="1"/>
</dbReference>
<accession>A0A1G5SGX8</accession>